<evidence type="ECO:0000313" key="2">
    <source>
        <dbReference type="Proteomes" id="UP000259465"/>
    </source>
</evidence>
<evidence type="ECO:0000313" key="1">
    <source>
        <dbReference type="EMBL" id="AXT46988.1"/>
    </source>
</evidence>
<dbReference type="Proteomes" id="UP000259465">
    <property type="component" value="Chromosome"/>
</dbReference>
<keyword evidence="2" id="KW-1185">Reference proteome</keyword>
<gene>
    <name evidence="1" type="ORF">D1345_12615</name>
</gene>
<dbReference type="EMBL" id="CP031968">
    <property type="protein sequence ID" value="AXT46988.1"/>
    <property type="molecule type" value="Genomic_DNA"/>
</dbReference>
<dbReference type="AlphaFoldDB" id="A0AAD0W9P1"/>
<reference evidence="1 2" key="1">
    <citation type="submission" date="2018-08" db="EMBL/GenBank/DDBJ databases">
        <title>Complete genome sequence of JP2-74.</title>
        <authorList>
            <person name="Wu L."/>
        </authorList>
    </citation>
    <scope>NUCLEOTIDE SEQUENCE [LARGE SCALE GENOMIC DNA]</scope>
    <source>
        <strain evidence="1 2">JP2-74</strain>
    </source>
</reference>
<organism evidence="1 2">
    <name type="scientific">Chromobacterium rhizoryzae</name>
    <dbReference type="NCBI Taxonomy" id="1778675"/>
    <lineage>
        <taxon>Bacteria</taxon>
        <taxon>Pseudomonadati</taxon>
        <taxon>Pseudomonadota</taxon>
        <taxon>Betaproteobacteria</taxon>
        <taxon>Neisseriales</taxon>
        <taxon>Chromobacteriaceae</taxon>
        <taxon>Chromobacterium</taxon>
    </lineage>
</organism>
<dbReference type="KEGG" id="crz:D1345_12615"/>
<accession>A0AAD0W9P1</accession>
<proteinExistence type="predicted"/>
<protein>
    <submittedName>
        <fullName evidence="1">Uncharacterized protein</fullName>
    </submittedName>
</protein>
<name>A0AAD0W9P1_9NEIS</name>
<sequence>MAPMDEPGAFGRALALQHAAGGGNNIAFRVGNAYPCIVAISAFGAFQAFAQIVAVQRRANVGGGLSQQHDFAITFLQIGGDSLGDVVRQRMHGFALVLHDAAAQHVVQG</sequence>